<sequence length="492" mass="53596">MALRRESSKRPQEEEDGQDFLLTSSPLLQPLHGGGSSCSVPPLSYGDSGLTPMVFFCTLVALCGSFVIGCATGYSSPAESGIIEDLGLSTAAYSVFGSIITVGGIMGALVNGRLTDMIGRRGTMWLSGLLCVAGWLSIAFSKGAWLLDIGRLLIGFGMGLICYVVPVYIAEITPKSVRGAFTALNQFMICCGFSLTYFLGTIVSWRVLTLIGVAPCVIQFVGLFFIPESPRWLDYTENFGLQAQWRIQDLFQRRYARSLVVCLSWKHHFLISFPYHNSLRMCCSKCTLKGQIAVGIMLLQQFGACNAFAYYAASIFESAGYSTSIGTISMAIIQIPATALSVILTDKAGRRPLLMVSSAGMCLSCLGLGISFWMQGHDYWSKGTPTLVFICVLAYTVAYSIGMSSLPWVIMSEVFPINVKGSAGSLVTLANWSSSWVVTYSFNFMFEWSSPGTFFTFAVICGVSVLFTWKLVPETKGRDLEELQASLSNTFH</sequence>
<evidence type="ECO:0000313" key="12">
    <source>
        <dbReference type="Proteomes" id="UP001345219"/>
    </source>
</evidence>
<feature type="transmembrane region" description="Helical" evidence="9">
    <location>
        <begin position="152"/>
        <end position="169"/>
    </location>
</feature>
<feature type="transmembrane region" description="Helical" evidence="9">
    <location>
        <begin position="181"/>
        <end position="199"/>
    </location>
</feature>
<accession>A0AAN7JGA1</accession>
<evidence type="ECO:0000256" key="5">
    <source>
        <dbReference type="ARBA" id="ARBA00022692"/>
    </source>
</evidence>
<evidence type="ECO:0000256" key="4">
    <source>
        <dbReference type="ARBA" id="ARBA00022597"/>
    </source>
</evidence>
<evidence type="ECO:0000256" key="9">
    <source>
        <dbReference type="SAM" id="Phobius"/>
    </source>
</evidence>
<comment type="caution">
    <text evidence="11">The sequence shown here is derived from an EMBL/GenBank/DDBJ whole genome shotgun (WGS) entry which is preliminary data.</text>
</comment>
<dbReference type="InterPro" id="IPR036259">
    <property type="entry name" value="MFS_trans_sf"/>
</dbReference>
<dbReference type="PANTHER" id="PTHR48021:SF48">
    <property type="entry name" value="MAJOR FACILITATOR SUPERFAMILY (MFS) PROFILE DOMAIN-CONTAINING PROTEIN"/>
    <property type="match status" value="1"/>
</dbReference>
<dbReference type="Pfam" id="PF00083">
    <property type="entry name" value="Sugar_tr"/>
    <property type="match status" value="1"/>
</dbReference>
<dbReference type="CDD" id="cd17358">
    <property type="entry name" value="MFS_GLUT6_8_Class3_like"/>
    <property type="match status" value="1"/>
</dbReference>
<comment type="similarity">
    <text evidence="2 8">Belongs to the major facilitator superfamily. Sugar transporter (TC 2.A.1.1) family.</text>
</comment>
<keyword evidence="3 8" id="KW-0813">Transport</keyword>
<evidence type="ECO:0000259" key="10">
    <source>
        <dbReference type="PROSITE" id="PS50850"/>
    </source>
</evidence>
<keyword evidence="7 9" id="KW-0472">Membrane</keyword>
<feature type="transmembrane region" description="Helical" evidence="9">
    <location>
        <begin position="53"/>
        <end position="74"/>
    </location>
</feature>
<evidence type="ECO:0000256" key="8">
    <source>
        <dbReference type="RuleBase" id="RU003346"/>
    </source>
</evidence>
<dbReference type="InterPro" id="IPR003663">
    <property type="entry name" value="Sugar/inositol_transpt"/>
</dbReference>
<keyword evidence="5 9" id="KW-0812">Transmembrane</keyword>
<dbReference type="PROSITE" id="PS00217">
    <property type="entry name" value="SUGAR_TRANSPORT_2"/>
    <property type="match status" value="1"/>
</dbReference>
<dbReference type="AlphaFoldDB" id="A0AAN7JGA1"/>
<dbReference type="SUPFAM" id="SSF103473">
    <property type="entry name" value="MFS general substrate transporter"/>
    <property type="match status" value="1"/>
</dbReference>
<keyword evidence="4" id="KW-0762">Sugar transport</keyword>
<feature type="transmembrane region" description="Helical" evidence="9">
    <location>
        <begin position="122"/>
        <end position="140"/>
    </location>
</feature>
<feature type="transmembrane region" description="Helical" evidence="9">
    <location>
        <begin position="86"/>
        <end position="110"/>
    </location>
</feature>
<feature type="transmembrane region" description="Helical" evidence="9">
    <location>
        <begin position="292"/>
        <end position="313"/>
    </location>
</feature>
<dbReference type="NCBIfam" id="TIGR00879">
    <property type="entry name" value="SP"/>
    <property type="match status" value="1"/>
</dbReference>
<dbReference type="InterPro" id="IPR044775">
    <property type="entry name" value="MFS_ERD6/Tret1-like"/>
</dbReference>
<keyword evidence="6 9" id="KW-1133">Transmembrane helix</keyword>
<feature type="transmembrane region" description="Helical" evidence="9">
    <location>
        <begin position="423"/>
        <end position="442"/>
    </location>
</feature>
<feature type="domain" description="Major facilitator superfamily (MFS) profile" evidence="10">
    <location>
        <begin position="57"/>
        <end position="476"/>
    </location>
</feature>
<evidence type="ECO:0000256" key="6">
    <source>
        <dbReference type="ARBA" id="ARBA00022989"/>
    </source>
</evidence>
<feature type="transmembrane region" description="Helical" evidence="9">
    <location>
        <begin position="386"/>
        <end position="411"/>
    </location>
</feature>
<feature type="transmembrane region" description="Helical" evidence="9">
    <location>
        <begin position="454"/>
        <end position="472"/>
    </location>
</feature>
<dbReference type="EMBL" id="JAXIOK010000023">
    <property type="protein sequence ID" value="KAK4742539.1"/>
    <property type="molecule type" value="Genomic_DNA"/>
</dbReference>
<dbReference type="InterPro" id="IPR050549">
    <property type="entry name" value="MFS_Trehalose_Transporter"/>
</dbReference>
<reference evidence="11 12" key="1">
    <citation type="journal article" date="2023" name="Hortic Res">
        <title>Pangenome of water caltrop reveals structural variations and asymmetric subgenome divergence after allopolyploidization.</title>
        <authorList>
            <person name="Zhang X."/>
            <person name="Chen Y."/>
            <person name="Wang L."/>
            <person name="Yuan Y."/>
            <person name="Fang M."/>
            <person name="Shi L."/>
            <person name="Lu R."/>
            <person name="Comes H.P."/>
            <person name="Ma Y."/>
            <person name="Chen Y."/>
            <person name="Huang G."/>
            <person name="Zhou Y."/>
            <person name="Zheng Z."/>
            <person name="Qiu Y."/>
        </authorList>
    </citation>
    <scope>NUCLEOTIDE SEQUENCE [LARGE SCALE GENOMIC DNA]</scope>
    <source>
        <tissue evidence="11">Roots</tissue>
    </source>
</reference>
<feature type="transmembrane region" description="Helical" evidence="9">
    <location>
        <begin position="325"/>
        <end position="345"/>
    </location>
</feature>
<evidence type="ECO:0000256" key="1">
    <source>
        <dbReference type="ARBA" id="ARBA00004141"/>
    </source>
</evidence>
<proteinExistence type="inferred from homology"/>
<dbReference type="InterPro" id="IPR020846">
    <property type="entry name" value="MFS_dom"/>
</dbReference>
<gene>
    <name evidence="11" type="ORF">SAY87_000540</name>
</gene>
<feature type="transmembrane region" description="Helical" evidence="9">
    <location>
        <begin position="352"/>
        <end position="374"/>
    </location>
</feature>
<evidence type="ECO:0000313" key="11">
    <source>
        <dbReference type="EMBL" id="KAK4742539.1"/>
    </source>
</evidence>
<dbReference type="PROSITE" id="PS50850">
    <property type="entry name" value="MFS"/>
    <property type="match status" value="1"/>
</dbReference>
<evidence type="ECO:0000256" key="2">
    <source>
        <dbReference type="ARBA" id="ARBA00010992"/>
    </source>
</evidence>
<dbReference type="GO" id="GO:0016020">
    <property type="term" value="C:membrane"/>
    <property type="evidence" value="ECO:0007669"/>
    <property type="project" value="UniProtKB-SubCell"/>
</dbReference>
<protein>
    <recommendedName>
        <fullName evidence="10">Major facilitator superfamily (MFS) profile domain-containing protein</fullName>
    </recommendedName>
</protein>
<name>A0AAN7JGA1_9MYRT</name>
<evidence type="ECO:0000256" key="7">
    <source>
        <dbReference type="ARBA" id="ARBA00023136"/>
    </source>
</evidence>
<dbReference type="InterPro" id="IPR005829">
    <property type="entry name" value="Sugar_transporter_CS"/>
</dbReference>
<dbReference type="Proteomes" id="UP001345219">
    <property type="component" value="Chromosome 1"/>
</dbReference>
<dbReference type="PANTHER" id="PTHR48021">
    <property type="match status" value="1"/>
</dbReference>
<dbReference type="InterPro" id="IPR005828">
    <property type="entry name" value="MFS_sugar_transport-like"/>
</dbReference>
<evidence type="ECO:0000256" key="3">
    <source>
        <dbReference type="ARBA" id="ARBA00022448"/>
    </source>
</evidence>
<organism evidence="11 12">
    <name type="scientific">Trapa incisa</name>
    <dbReference type="NCBI Taxonomy" id="236973"/>
    <lineage>
        <taxon>Eukaryota</taxon>
        <taxon>Viridiplantae</taxon>
        <taxon>Streptophyta</taxon>
        <taxon>Embryophyta</taxon>
        <taxon>Tracheophyta</taxon>
        <taxon>Spermatophyta</taxon>
        <taxon>Magnoliopsida</taxon>
        <taxon>eudicotyledons</taxon>
        <taxon>Gunneridae</taxon>
        <taxon>Pentapetalae</taxon>
        <taxon>rosids</taxon>
        <taxon>malvids</taxon>
        <taxon>Myrtales</taxon>
        <taxon>Lythraceae</taxon>
        <taxon>Trapa</taxon>
    </lineage>
</organism>
<dbReference type="Gene3D" id="1.20.1250.20">
    <property type="entry name" value="MFS general substrate transporter like domains"/>
    <property type="match status" value="1"/>
</dbReference>
<comment type="subcellular location">
    <subcellularLocation>
        <location evidence="1">Membrane</location>
        <topology evidence="1">Multi-pass membrane protein</topology>
    </subcellularLocation>
</comment>
<feature type="transmembrane region" description="Helical" evidence="9">
    <location>
        <begin position="205"/>
        <end position="226"/>
    </location>
</feature>
<dbReference type="PRINTS" id="PR00171">
    <property type="entry name" value="SUGRTRNSPORT"/>
</dbReference>
<keyword evidence="12" id="KW-1185">Reference proteome</keyword>
<dbReference type="GO" id="GO:0051119">
    <property type="term" value="F:sugar transmembrane transporter activity"/>
    <property type="evidence" value="ECO:0007669"/>
    <property type="project" value="InterPro"/>
</dbReference>